<sequence length="55" mass="6406">MNKNLMNTINRTEDLSPLDWFRTKAVRFIPFVTFGGLRRFLVAFSPSVFGDIRVN</sequence>
<evidence type="ECO:0000313" key="2">
    <source>
        <dbReference type="Proteomes" id="UP001159364"/>
    </source>
</evidence>
<name>A0AAV8SM52_9ROSI</name>
<gene>
    <name evidence="1" type="ORF">K2173_017681</name>
</gene>
<dbReference type="EMBL" id="JAIWQS010000010">
    <property type="protein sequence ID" value="KAJ8753125.1"/>
    <property type="molecule type" value="Genomic_DNA"/>
</dbReference>
<keyword evidence="2" id="KW-1185">Reference proteome</keyword>
<dbReference type="AlphaFoldDB" id="A0AAV8SM52"/>
<comment type="caution">
    <text evidence="1">The sequence shown here is derived from an EMBL/GenBank/DDBJ whole genome shotgun (WGS) entry which is preliminary data.</text>
</comment>
<organism evidence="1 2">
    <name type="scientific">Erythroxylum novogranatense</name>
    <dbReference type="NCBI Taxonomy" id="1862640"/>
    <lineage>
        <taxon>Eukaryota</taxon>
        <taxon>Viridiplantae</taxon>
        <taxon>Streptophyta</taxon>
        <taxon>Embryophyta</taxon>
        <taxon>Tracheophyta</taxon>
        <taxon>Spermatophyta</taxon>
        <taxon>Magnoliopsida</taxon>
        <taxon>eudicotyledons</taxon>
        <taxon>Gunneridae</taxon>
        <taxon>Pentapetalae</taxon>
        <taxon>rosids</taxon>
        <taxon>fabids</taxon>
        <taxon>Malpighiales</taxon>
        <taxon>Erythroxylaceae</taxon>
        <taxon>Erythroxylum</taxon>
    </lineage>
</organism>
<dbReference type="Proteomes" id="UP001159364">
    <property type="component" value="Linkage Group LG10"/>
</dbReference>
<evidence type="ECO:0000313" key="1">
    <source>
        <dbReference type="EMBL" id="KAJ8753125.1"/>
    </source>
</evidence>
<accession>A0AAV8SM52</accession>
<proteinExistence type="predicted"/>
<reference evidence="1 2" key="1">
    <citation type="submission" date="2021-09" db="EMBL/GenBank/DDBJ databases">
        <title>Genomic insights and catalytic innovation underlie evolution of tropane alkaloids biosynthesis.</title>
        <authorList>
            <person name="Wang Y.-J."/>
            <person name="Tian T."/>
            <person name="Huang J.-P."/>
            <person name="Huang S.-X."/>
        </authorList>
    </citation>
    <scope>NUCLEOTIDE SEQUENCE [LARGE SCALE GENOMIC DNA]</scope>
    <source>
        <strain evidence="1">KIB-2018</strain>
        <tissue evidence="1">Leaf</tissue>
    </source>
</reference>
<protein>
    <submittedName>
        <fullName evidence="1">Uncharacterized protein</fullName>
    </submittedName>
</protein>